<evidence type="ECO:0000313" key="3">
    <source>
        <dbReference type="Proteomes" id="UP000533598"/>
    </source>
</evidence>
<protein>
    <submittedName>
        <fullName evidence="2">Uncharacterized protein</fullName>
    </submittedName>
</protein>
<feature type="compositionally biased region" description="Pro residues" evidence="1">
    <location>
        <begin position="55"/>
        <end position="69"/>
    </location>
</feature>
<reference evidence="2 3" key="1">
    <citation type="submission" date="2020-08" db="EMBL/GenBank/DDBJ databases">
        <title>Sequencing the genomes of 1000 actinobacteria strains.</title>
        <authorList>
            <person name="Klenk H.-P."/>
        </authorList>
    </citation>
    <scope>NUCLEOTIDE SEQUENCE [LARGE SCALE GENOMIC DNA]</scope>
    <source>
        <strain evidence="2 3">DSM 44230</strain>
    </source>
</reference>
<evidence type="ECO:0000256" key="1">
    <source>
        <dbReference type="SAM" id="MobiDB-lite"/>
    </source>
</evidence>
<feature type="compositionally biased region" description="Low complexity" evidence="1">
    <location>
        <begin position="42"/>
        <end position="53"/>
    </location>
</feature>
<feature type="compositionally biased region" description="Low complexity" evidence="1">
    <location>
        <begin position="70"/>
        <end position="96"/>
    </location>
</feature>
<organism evidence="2 3">
    <name type="scientific">Crossiella cryophila</name>
    <dbReference type="NCBI Taxonomy" id="43355"/>
    <lineage>
        <taxon>Bacteria</taxon>
        <taxon>Bacillati</taxon>
        <taxon>Actinomycetota</taxon>
        <taxon>Actinomycetes</taxon>
        <taxon>Pseudonocardiales</taxon>
        <taxon>Pseudonocardiaceae</taxon>
        <taxon>Crossiella</taxon>
    </lineage>
</organism>
<dbReference type="AlphaFoldDB" id="A0A7W7CET2"/>
<evidence type="ECO:0000313" key="2">
    <source>
        <dbReference type="EMBL" id="MBB4679682.1"/>
    </source>
</evidence>
<comment type="caution">
    <text evidence="2">The sequence shown here is derived from an EMBL/GenBank/DDBJ whole genome shotgun (WGS) entry which is preliminary data.</text>
</comment>
<accession>A0A7W7CET2</accession>
<dbReference type="EMBL" id="JACHMH010000001">
    <property type="protein sequence ID" value="MBB4679682.1"/>
    <property type="molecule type" value="Genomic_DNA"/>
</dbReference>
<dbReference type="RefSeq" id="WP_185005402.1">
    <property type="nucleotide sequence ID" value="NZ_JACHMH010000001.1"/>
</dbReference>
<proteinExistence type="predicted"/>
<keyword evidence="3" id="KW-1185">Reference proteome</keyword>
<name>A0A7W7CET2_9PSEU</name>
<feature type="region of interest" description="Disordered" evidence="1">
    <location>
        <begin position="1"/>
        <end position="123"/>
    </location>
</feature>
<gene>
    <name evidence="2" type="ORF">HNR67_005800</name>
</gene>
<feature type="compositionally biased region" description="Polar residues" evidence="1">
    <location>
        <begin position="112"/>
        <end position="123"/>
    </location>
</feature>
<dbReference type="Proteomes" id="UP000533598">
    <property type="component" value="Unassembled WGS sequence"/>
</dbReference>
<sequence>MRGNSSRQRAAAVPVRRSSSTSTAGPVPGRSAGSRCAVHQGAWARAAVSNAVAPEPGPPVSHSVPPRPPASARSRAASAACSAARPTNPAAPARWASRVSCNARSPGPGSMPSASTSRALVRW</sequence>